<dbReference type="GO" id="GO:0005789">
    <property type="term" value="C:endoplasmic reticulum membrane"/>
    <property type="evidence" value="ECO:0007669"/>
    <property type="project" value="TreeGrafter"/>
</dbReference>
<dbReference type="GeneID" id="14891266"/>
<keyword evidence="1" id="KW-1133">Transmembrane helix</keyword>
<evidence type="ECO:0000313" key="2">
    <source>
        <dbReference type="EMBL" id="ELP92283.1"/>
    </source>
</evidence>
<keyword evidence="1" id="KW-0472">Membrane</keyword>
<dbReference type="RefSeq" id="XP_004259054.1">
    <property type="nucleotide sequence ID" value="XM_004259006.1"/>
</dbReference>
<feature type="transmembrane region" description="Helical" evidence="1">
    <location>
        <begin position="189"/>
        <end position="206"/>
    </location>
</feature>
<reference evidence="2 3" key="1">
    <citation type="submission" date="2012-10" db="EMBL/GenBank/DDBJ databases">
        <authorList>
            <person name="Zafar N."/>
            <person name="Inman J."/>
            <person name="Hall N."/>
            <person name="Lorenzi H."/>
            <person name="Caler E."/>
        </authorList>
    </citation>
    <scope>NUCLEOTIDE SEQUENCE [LARGE SCALE GENOMIC DNA]</scope>
    <source>
        <strain evidence="2 3">IP1</strain>
    </source>
</reference>
<feature type="transmembrane region" description="Helical" evidence="1">
    <location>
        <begin position="125"/>
        <end position="143"/>
    </location>
</feature>
<keyword evidence="1" id="KW-0812">Transmembrane</keyword>
<evidence type="ECO:0000256" key="1">
    <source>
        <dbReference type="SAM" id="Phobius"/>
    </source>
</evidence>
<dbReference type="KEGG" id="eiv:EIN_119570"/>
<keyword evidence="3" id="KW-1185">Reference proteome</keyword>
<feature type="transmembrane region" description="Helical" evidence="1">
    <location>
        <begin position="34"/>
        <end position="50"/>
    </location>
</feature>
<proteinExistence type="predicted"/>
<dbReference type="VEuPathDB" id="AmoebaDB:EIN_119570"/>
<accession>L7FMX0</accession>
<feature type="transmembrane region" description="Helical" evidence="1">
    <location>
        <begin position="164"/>
        <end position="183"/>
    </location>
</feature>
<feature type="transmembrane region" description="Helical" evidence="1">
    <location>
        <begin position="100"/>
        <end position="119"/>
    </location>
</feature>
<protein>
    <recommendedName>
        <fullName evidence="4">Dolichol kinase</fullName>
    </recommendedName>
</protein>
<dbReference type="InterPro" id="IPR037997">
    <property type="entry name" value="Dgk1-like"/>
</dbReference>
<dbReference type="PANTHER" id="PTHR31303">
    <property type="entry name" value="CTP-DEPENDENT DIACYLGLYCEROL KINASE 1"/>
    <property type="match status" value="1"/>
</dbReference>
<dbReference type="GO" id="GO:0006654">
    <property type="term" value="P:phosphatidic acid biosynthetic process"/>
    <property type="evidence" value="ECO:0007669"/>
    <property type="project" value="TreeGrafter"/>
</dbReference>
<feature type="transmembrane region" description="Helical" evidence="1">
    <location>
        <begin position="56"/>
        <end position="79"/>
    </location>
</feature>
<gene>
    <name evidence="2" type="ORF">EIN_119570</name>
</gene>
<dbReference type="AlphaFoldDB" id="L7FMX0"/>
<dbReference type="OrthoDB" id="5673at2759"/>
<sequence>MLFVISFVVSNTFILLSYTLRKCNLIASHNSRKMFHITFGLSQIIFWPLYPDDLTSRFLGTFNCLIYSFIFFVMGEGYCNGSLYEVLKVVLCRQNDHKEFLYGPLNYCVTISVIALIFWRTYPPTIIGISLLLCGDGMAEVIGKTIGKVKLKTPWGRIKTLEGSLAVFIFGGIGALIMCYIVFHKFFLFYTTFLALVGMVVEFYSIPEYDNVLIPLSSLCYQKYKNYILLIYQPKIFQKHCFVDVYCKAYFDISCLLDSKTQSFIFSNCKYSCQTMCCRFSN</sequence>
<evidence type="ECO:0008006" key="4">
    <source>
        <dbReference type="Google" id="ProtNLM"/>
    </source>
</evidence>
<dbReference type="GO" id="GO:0004143">
    <property type="term" value="F:ATP-dependent diacylglycerol kinase activity"/>
    <property type="evidence" value="ECO:0007669"/>
    <property type="project" value="InterPro"/>
</dbReference>
<organism evidence="2 3">
    <name type="scientific">Entamoeba invadens IP1</name>
    <dbReference type="NCBI Taxonomy" id="370355"/>
    <lineage>
        <taxon>Eukaryota</taxon>
        <taxon>Amoebozoa</taxon>
        <taxon>Evosea</taxon>
        <taxon>Archamoebae</taxon>
        <taxon>Mastigamoebida</taxon>
        <taxon>Entamoebidae</taxon>
        <taxon>Entamoeba</taxon>
    </lineage>
</organism>
<evidence type="ECO:0000313" key="3">
    <source>
        <dbReference type="Proteomes" id="UP000014680"/>
    </source>
</evidence>
<dbReference type="Proteomes" id="UP000014680">
    <property type="component" value="Unassembled WGS sequence"/>
</dbReference>
<dbReference type="EMBL" id="KB206391">
    <property type="protein sequence ID" value="ELP92283.1"/>
    <property type="molecule type" value="Genomic_DNA"/>
</dbReference>
<name>L7FMX0_ENTIV</name>
<dbReference type="PANTHER" id="PTHR31303:SF1">
    <property type="entry name" value="CTP-DEPENDENT DIACYLGLYCEROL KINASE 1"/>
    <property type="match status" value="1"/>
</dbReference>